<evidence type="ECO:0000256" key="1">
    <source>
        <dbReference type="ARBA" id="ARBA00022741"/>
    </source>
</evidence>
<dbReference type="InterPro" id="IPR000212">
    <property type="entry name" value="DNA_helicase_UvrD/REP"/>
</dbReference>
<keyword evidence="4 9" id="KW-0067">ATP-binding</keyword>
<reference evidence="12 13" key="1">
    <citation type="submission" date="2014-04" db="EMBL/GenBank/DDBJ databases">
        <title>Detecting global and local adaptation in a worldwide sample of Helicobacter pylori genomes.</title>
        <authorList>
            <person name="Montano V."/>
            <person name="Didelot X."/>
            <person name="Foll M."/>
            <person name="Linz B."/>
            <person name="Reinhardt R."/>
            <person name="Suerbaum S."/>
            <person name="Moodley Y."/>
            <person name="Jensen J.D."/>
        </authorList>
    </citation>
    <scope>NUCLEOTIDE SEQUENCE [LARGE SCALE GENOMIC DNA]</scope>
    <source>
        <strain evidence="13">ausabrJ05</strain>
    </source>
</reference>
<dbReference type="InterPro" id="IPR027417">
    <property type="entry name" value="P-loop_NTPase"/>
</dbReference>
<evidence type="ECO:0000256" key="3">
    <source>
        <dbReference type="ARBA" id="ARBA00022806"/>
    </source>
</evidence>
<evidence type="ECO:0000313" key="12">
    <source>
        <dbReference type="EMBL" id="ANH47447.1"/>
    </source>
</evidence>
<dbReference type="GO" id="GO:0043138">
    <property type="term" value="F:3'-5' DNA helicase activity"/>
    <property type="evidence" value="ECO:0007669"/>
    <property type="project" value="UniProtKB-EC"/>
</dbReference>
<keyword evidence="5" id="KW-0413">Isomerase</keyword>
<dbReference type="PATRIC" id="fig|210.2440.peg.1341"/>
<dbReference type="SUPFAM" id="SSF52540">
    <property type="entry name" value="P-loop containing nucleoside triphosphate hydrolases"/>
    <property type="match status" value="1"/>
</dbReference>
<dbReference type="GO" id="GO:0016787">
    <property type="term" value="F:hydrolase activity"/>
    <property type="evidence" value="ECO:0007669"/>
    <property type="project" value="UniProtKB-UniRule"/>
</dbReference>
<dbReference type="EC" id="5.6.2.4" evidence="7"/>
<dbReference type="PANTHER" id="PTHR11070">
    <property type="entry name" value="UVRD / RECB / PCRA DNA HELICASE FAMILY MEMBER"/>
    <property type="match status" value="1"/>
</dbReference>
<dbReference type="Pfam" id="PF00580">
    <property type="entry name" value="UvrD-helicase"/>
    <property type="match status" value="1"/>
</dbReference>
<evidence type="ECO:0000313" key="13">
    <source>
        <dbReference type="Proteomes" id="UP000078049"/>
    </source>
</evidence>
<dbReference type="PROSITE" id="PS51198">
    <property type="entry name" value="UVRD_HELICASE_ATP_BIND"/>
    <property type="match status" value="1"/>
</dbReference>
<dbReference type="GO" id="GO:0000725">
    <property type="term" value="P:recombinational repair"/>
    <property type="evidence" value="ECO:0007669"/>
    <property type="project" value="TreeGrafter"/>
</dbReference>
<dbReference type="Pfam" id="PF13361">
    <property type="entry name" value="UvrD_C"/>
    <property type="match status" value="1"/>
</dbReference>
<evidence type="ECO:0000256" key="10">
    <source>
        <dbReference type="SAM" id="Coils"/>
    </source>
</evidence>
<name>A0A1A9H9X7_HELPX</name>
<accession>A0A1A9H9X7</accession>
<dbReference type="Gene3D" id="3.40.50.300">
    <property type="entry name" value="P-loop containing nucleotide triphosphate hydrolases"/>
    <property type="match status" value="4"/>
</dbReference>
<keyword evidence="10" id="KW-0175">Coiled coil</keyword>
<dbReference type="GO" id="GO:0005524">
    <property type="term" value="F:ATP binding"/>
    <property type="evidence" value="ECO:0007669"/>
    <property type="project" value="UniProtKB-UniRule"/>
</dbReference>
<evidence type="ECO:0000256" key="8">
    <source>
        <dbReference type="ARBA" id="ARBA00048988"/>
    </source>
</evidence>
<keyword evidence="1 9" id="KW-0547">Nucleotide-binding</keyword>
<comment type="catalytic activity">
    <reaction evidence="8">
        <text>ATP + H2O = ADP + phosphate + H(+)</text>
        <dbReference type="Rhea" id="RHEA:13065"/>
        <dbReference type="ChEBI" id="CHEBI:15377"/>
        <dbReference type="ChEBI" id="CHEBI:15378"/>
        <dbReference type="ChEBI" id="CHEBI:30616"/>
        <dbReference type="ChEBI" id="CHEBI:43474"/>
        <dbReference type="ChEBI" id="CHEBI:456216"/>
        <dbReference type="EC" id="5.6.2.4"/>
    </reaction>
</comment>
<dbReference type="NCBIfam" id="NF010485">
    <property type="entry name" value="PRK13909.1-2"/>
    <property type="match status" value="1"/>
</dbReference>
<organism evidence="12 13">
    <name type="scientific">Helicobacter pylori</name>
    <name type="common">Campylobacter pylori</name>
    <dbReference type="NCBI Taxonomy" id="210"/>
    <lineage>
        <taxon>Bacteria</taxon>
        <taxon>Pseudomonadati</taxon>
        <taxon>Campylobacterota</taxon>
        <taxon>Epsilonproteobacteria</taxon>
        <taxon>Campylobacterales</taxon>
        <taxon>Helicobacteraceae</taxon>
        <taxon>Helicobacter</taxon>
    </lineage>
</organism>
<dbReference type="InterPro" id="IPR038726">
    <property type="entry name" value="PDDEXK_AddAB-type"/>
</dbReference>
<dbReference type="Pfam" id="PF12705">
    <property type="entry name" value="PDDEXK_1"/>
    <property type="match status" value="1"/>
</dbReference>
<protein>
    <recommendedName>
        <fullName evidence="7">DNA 3'-5' helicase</fullName>
        <ecNumber evidence="7">5.6.2.4</ecNumber>
    </recommendedName>
</protein>
<feature type="coiled-coil region" evidence="10">
    <location>
        <begin position="261"/>
        <end position="288"/>
    </location>
</feature>
<keyword evidence="3 9" id="KW-0347">Helicase</keyword>
<evidence type="ECO:0000256" key="7">
    <source>
        <dbReference type="ARBA" id="ARBA00034808"/>
    </source>
</evidence>
<dbReference type="EMBL" id="CP011485">
    <property type="protein sequence ID" value="ANH47447.1"/>
    <property type="molecule type" value="Genomic_DNA"/>
</dbReference>
<dbReference type="InterPro" id="IPR014016">
    <property type="entry name" value="UvrD-like_ATP-bd"/>
</dbReference>
<dbReference type="GO" id="GO:0003677">
    <property type="term" value="F:DNA binding"/>
    <property type="evidence" value="ECO:0007669"/>
    <property type="project" value="InterPro"/>
</dbReference>
<comment type="catalytic activity">
    <reaction evidence="6">
        <text>Couples ATP hydrolysis with the unwinding of duplex DNA by translocating in the 3'-5' direction.</text>
        <dbReference type="EC" id="5.6.2.4"/>
    </reaction>
</comment>
<dbReference type="Proteomes" id="UP000078049">
    <property type="component" value="Chromosome"/>
</dbReference>
<dbReference type="RefSeq" id="WP_064438078.1">
    <property type="nucleotide sequence ID" value="NZ_CP011485.1"/>
</dbReference>
<feature type="binding site" evidence="9">
    <location>
        <begin position="12"/>
        <end position="19"/>
    </location>
    <ligand>
        <name>ATP</name>
        <dbReference type="ChEBI" id="CHEBI:30616"/>
    </ligand>
</feature>
<evidence type="ECO:0000259" key="11">
    <source>
        <dbReference type="PROSITE" id="PS51198"/>
    </source>
</evidence>
<dbReference type="PANTHER" id="PTHR11070:SF67">
    <property type="entry name" value="DNA 3'-5' HELICASE"/>
    <property type="match status" value="1"/>
</dbReference>
<evidence type="ECO:0000256" key="4">
    <source>
        <dbReference type="ARBA" id="ARBA00022840"/>
    </source>
</evidence>
<evidence type="ECO:0000256" key="6">
    <source>
        <dbReference type="ARBA" id="ARBA00034617"/>
    </source>
</evidence>
<dbReference type="AlphaFoldDB" id="A0A1A9H9X7"/>
<evidence type="ECO:0000256" key="5">
    <source>
        <dbReference type="ARBA" id="ARBA00023235"/>
    </source>
</evidence>
<sequence>MDTNRQCMALKASAGSGKTFALSVRFLALLFKGANPSEILTLTFTKKATAEMKERILDYLKILQKENLESKEKSHKENILKELEEKYHLDPSFVQNSAQKIYQRFLNAEIRISTIDAFFQSILRKFCWFVGLSANFEVNEDTKAHQQQLDASFLSALNSEQLEELSVFITQCLSHNSYTSDSILKLLRFLRNKLYLFDPNKREPAFDEEGFLEKPRNLNKQIQSTEIASDSAKKAIKCDDFRGFLNSSLTWLEKKSEYRFFKKLKDEIPALESECEAIENDLKSYYEARETALFKKFPKFIQLYDKATSKIQALDFDAIKDKVHALLSGYEEVPAEFFYFRLDSKIAHILIDEFQDTSLNDYKILAPFIDEIKAGIGQAKWHRSVFFVGDVKQSIYAFRGGFSSLFESVSKDFYHDNLEFNHRSAPLIIHYVNTIFKKAYQNSSTAYLEQKYPEASRNKHATDGYVKVSLVANERELLLEQISQEAKNLLEHGKELLLEQILQEAKNLLEHGIEPKDITILCATNKDALEIKNYLQENLSEIHPSTESSAQLSQFVESKIIKNALGYALAEEEYKPFYKHSVLKLAGYLHDDAIALPSFNPKKESVAGFVWKVMELFELYTECAQICLELALGCEDANEFLEKLEAKKIASFNSKGAQIMTIHKSKGMQFPYVIVCERLGKPNNESDKFLEEYEGTELARLYYRMKNREVVDKDYARALEKEKAAKDHEEINAYYVAFTRAELGLVVVAKDKDQKKDKKENKNKGMHEKLDLKPLEEGEIAPVIASKKELSNASVLIKPHAYGEQVQEIEEEPDSDYEKNNDQEAINFGIALHKGLEYQYAYRIPKKSVLEYLNYHYGFYGLDYQALEESLELFENDAEIQALFKNLALKGEVAFLFQGVVSRIDVLLWDKGQNLYVLDYKSSQNYQQSHKAQVSHYAEFLQTQAPHFKIQAGIIYAHKRLLEKLWV</sequence>
<dbReference type="InterPro" id="IPR014017">
    <property type="entry name" value="DNA_helicase_UvrD-like_C"/>
</dbReference>
<evidence type="ECO:0000256" key="9">
    <source>
        <dbReference type="PROSITE-ProRule" id="PRU00560"/>
    </source>
</evidence>
<keyword evidence="2 9" id="KW-0378">Hydrolase</keyword>
<dbReference type="GO" id="GO:0005829">
    <property type="term" value="C:cytosol"/>
    <property type="evidence" value="ECO:0007669"/>
    <property type="project" value="TreeGrafter"/>
</dbReference>
<feature type="domain" description="UvrD-like helicase ATP-binding" evidence="11">
    <location>
        <begin position="1"/>
        <end position="425"/>
    </location>
</feature>
<evidence type="ECO:0000256" key="2">
    <source>
        <dbReference type="ARBA" id="ARBA00022801"/>
    </source>
</evidence>
<gene>
    <name evidence="12" type="ORF">AA973_06545</name>
</gene>
<proteinExistence type="predicted"/>